<proteinExistence type="predicted"/>
<organism evidence="2 3">
    <name type="scientific">Cirrhinus molitorella</name>
    <name type="common">mud carp</name>
    <dbReference type="NCBI Taxonomy" id="172907"/>
    <lineage>
        <taxon>Eukaryota</taxon>
        <taxon>Metazoa</taxon>
        <taxon>Chordata</taxon>
        <taxon>Craniata</taxon>
        <taxon>Vertebrata</taxon>
        <taxon>Euteleostomi</taxon>
        <taxon>Actinopterygii</taxon>
        <taxon>Neopterygii</taxon>
        <taxon>Teleostei</taxon>
        <taxon>Ostariophysi</taxon>
        <taxon>Cypriniformes</taxon>
        <taxon>Cyprinidae</taxon>
        <taxon>Labeoninae</taxon>
        <taxon>Labeonini</taxon>
        <taxon>Cirrhinus</taxon>
    </lineage>
</organism>
<accession>A0ABR3LER0</accession>
<name>A0ABR3LER0_9TELE</name>
<evidence type="ECO:0000313" key="3">
    <source>
        <dbReference type="Proteomes" id="UP001558613"/>
    </source>
</evidence>
<sequence length="98" mass="10725">MQKLSSNPRGRALRGCTEVKESSCGFPVTSSFVGPSCVCHHPAAPPSQRASVVLPQLHPPQTMRSTRREQNVTRNRACPRKNLKEILPAENSNGSMET</sequence>
<dbReference type="EMBL" id="JAYMGO010000022">
    <property type="protein sequence ID" value="KAL1250825.1"/>
    <property type="molecule type" value="Genomic_DNA"/>
</dbReference>
<evidence type="ECO:0000256" key="1">
    <source>
        <dbReference type="SAM" id="MobiDB-lite"/>
    </source>
</evidence>
<evidence type="ECO:0000313" key="2">
    <source>
        <dbReference type="EMBL" id="KAL1250825.1"/>
    </source>
</evidence>
<keyword evidence="3" id="KW-1185">Reference proteome</keyword>
<protein>
    <submittedName>
        <fullName evidence="2">Uncharacterized protein</fullName>
    </submittedName>
</protein>
<dbReference type="Proteomes" id="UP001558613">
    <property type="component" value="Unassembled WGS sequence"/>
</dbReference>
<feature type="region of interest" description="Disordered" evidence="1">
    <location>
        <begin position="62"/>
        <end position="98"/>
    </location>
</feature>
<reference evidence="2 3" key="1">
    <citation type="submission" date="2023-09" db="EMBL/GenBank/DDBJ databases">
        <authorList>
            <person name="Wang M."/>
        </authorList>
    </citation>
    <scope>NUCLEOTIDE SEQUENCE [LARGE SCALE GENOMIC DNA]</scope>
    <source>
        <strain evidence="2">GT-2023</strain>
        <tissue evidence="2">Liver</tissue>
    </source>
</reference>
<gene>
    <name evidence="2" type="ORF">QQF64_018621</name>
</gene>
<comment type="caution">
    <text evidence="2">The sequence shown here is derived from an EMBL/GenBank/DDBJ whole genome shotgun (WGS) entry which is preliminary data.</text>
</comment>